<comment type="similarity">
    <text evidence="2">Belongs to the SsgA family.</text>
</comment>
<dbReference type="InterPro" id="IPR038658">
    <property type="entry name" value="SsgB_sf"/>
</dbReference>
<name>A0ABT0UJ00_9ACTN</name>
<evidence type="ECO:0000313" key="9">
    <source>
        <dbReference type="Proteomes" id="UP001431429"/>
    </source>
</evidence>
<evidence type="ECO:0000256" key="4">
    <source>
        <dbReference type="ARBA" id="ARBA00022969"/>
    </source>
</evidence>
<keyword evidence="5" id="KW-0717">Septation</keyword>
<sequence length="166" mass="17901">MHVVVRELELKVVLSAELKVPVPARLTYRTDDPYAVHLTFHIGTENLLTWAFSRELLIEGLLQPCGDGDVRIWPSRADGRRVVLIALSTPDGDALLETSATVVSIWLERTLLAVPAGTEYAGLNLDLSLAELLAPRPTDGLWARGQSPAGGKEAPKPSDDSPDGDG</sequence>
<reference evidence="8" key="1">
    <citation type="submission" date="2022-06" db="EMBL/GenBank/DDBJ databases">
        <title>Genome public.</title>
        <authorList>
            <person name="Sun Q."/>
        </authorList>
    </citation>
    <scope>NUCLEOTIDE SEQUENCE</scope>
    <source>
        <strain evidence="8">CWNU-1</strain>
    </source>
</reference>
<proteinExistence type="inferred from homology"/>
<evidence type="ECO:0000256" key="2">
    <source>
        <dbReference type="ARBA" id="ARBA00009323"/>
    </source>
</evidence>
<comment type="caution">
    <text evidence="8">The sequence shown here is derived from an EMBL/GenBank/DDBJ whole genome shotgun (WGS) entry which is preliminary data.</text>
</comment>
<dbReference type="EMBL" id="JAMQAW010000002">
    <property type="protein sequence ID" value="MCM2387281.1"/>
    <property type="molecule type" value="Genomic_DNA"/>
</dbReference>
<dbReference type="Gene3D" id="2.30.31.20">
    <property type="entry name" value="Sporulation-specific cell division protein SsgB"/>
    <property type="match status" value="1"/>
</dbReference>
<dbReference type="Pfam" id="PF04686">
    <property type="entry name" value="SsgA"/>
    <property type="match status" value="1"/>
</dbReference>
<keyword evidence="3" id="KW-0132">Cell division</keyword>
<evidence type="ECO:0000256" key="7">
    <source>
        <dbReference type="SAM" id="MobiDB-lite"/>
    </source>
</evidence>
<comment type="subcellular location">
    <subcellularLocation>
        <location evidence="1">Cell septum</location>
    </subcellularLocation>
</comment>
<protein>
    <submittedName>
        <fullName evidence="8">SsgA family sporulation/cell division regulator</fullName>
    </submittedName>
</protein>
<feature type="region of interest" description="Disordered" evidence="7">
    <location>
        <begin position="140"/>
        <end position="166"/>
    </location>
</feature>
<accession>A0ABT0UJ00</accession>
<evidence type="ECO:0000256" key="6">
    <source>
        <dbReference type="ARBA" id="ARBA00023306"/>
    </source>
</evidence>
<evidence type="ECO:0000313" key="8">
    <source>
        <dbReference type="EMBL" id="MCM2387281.1"/>
    </source>
</evidence>
<dbReference type="InterPro" id="IPR006776">
    <property type="entry name" value="SsgB"/>
</dbReference>
<dbReference type="RefSeq" id="WP_250917630.1">
    <property type="nucleotide sequence ID" value="NZ_JAMQAW010000002.1"/>
</dbReference>
<evidence type="ECO:0000256" key="5">
    <source>
        <dbReference type="ARBA" id="ARBA00023210"/>
    </source>
</evidence>
<keyword evidence="6" id="KW-0131">Cell cycle</keyword>
<gene>
    <name evidence="8" type="ORF">NBG84_02955</name>
</gene>
<keyword evidence="4" id="KW-0749">Sporulation</keyword>
<evidence type="ECO:0000256" key="1">
    <source>
        <dbReference type="ARBA" id="ARBA00004431"/>
    </source>
</evidence>
<organism evidence="8 9">
    <name type="scientific">Streptomyces albipurpureus</name>
    <dbReference type="NCBI Taxonomy" id="2897419"/>
    <lineage>
        <taxon>Bacteria</taxon>
        <taxon>Bacillati</taxon>
        <taxon>Actinomycetota</taxon>
        <taxon>Actinomycetes</taxon>
        <taxon>Kitasatosporales</taxon>
        <taxon>Streptomycetaceae</taxon>
        <taxon>Streptomyces</taxon>
    </lineage>
</organism>
<keyword evidence="9" id="KW-1185">Reference proteome</keyword>
<dbReference type="Proteomes" id="UP001431429">
    <property type="component" value="Unassembled WGS sequence"/>
</dbReference>
<evidence type="ECO:0000256" key="3">
    <source>
        <dbReference type="ARBA" id="ARBA00022618"/>
    </source>
</evidence>